<proteinExistence type="predicted"/>
<evidence type="ECO:0000313" key="4">
    <source>
        <dbReference type="Proteomes" id="UP000287394"/>
    </source>
</evidence>
<dbReference type="EMBL" id="AP025739">
    <property type="protein sequence ID" value="BDI30001.1"/>
    <property type="molecule type" value="Genomic_DNA"/>
</dbReference>
<evidence type="ECO:0000313" key="3">
    <source>
        <dbReference type="EMBL" id="BDI30001.1"/>
    </source>
</evidence>
<accession>A0A402D2C7</accession>
<dbReference type="InterPro" id="IPR036770">
    <property type="entry name" value="Ankyrin_rpt-contain_sf"/>
</dbReference>
<evidence type="ECO:0000256" key="1">
    <source>
        <dbReference type="ARBA" id="ARBA00022737"/>
    </source>
</evidence>
<dbReference type="AlphaFoldDB" id="A0A402D2C7"/>
<name>A0A402D2C7_9BACT</name>
<keyword evidence="4" id="KW-1185">Reference proteome</keyword>
<dbReference type="PANTHER" id="PTHR24198">
    <property type="entry name" value="ANKYRIN REPEAT AND PROTEIN KINASE DOMAIN-CONTAINING PROTEIN"/>
    <property type="match status" value="1"/>
</dbReference>
<dbReference type="GO" id="GO:0005737">
    <property type="term" value="C:cytoplasm"/>
    <property type="evidence" value="ECO:0007669"/>
    <property type="project" value="TreeGrafter"/>
</dbReference>
<keyword evidence="1" id="KW-0677">Repeat</keyword>
<protein>
    <submittedName>
        <fullName evidence="3">Uncharacterized protein</fullName>
    </submittedName>
</protein>
<evidence type="ECO:0000256" key="2">
    <source>
        <dbReference type="ARBA" id="ARBA00023043"/>
    </source>
</evidence>
<dbReference type="SMART" id="SM00248">
    <property type="entry name" value="ANK"/>
    <property type="match status" value="8"/>
</dbReference>
<dbReference type="Pfam" id="PF12796">
    <property type="entry name" value="Ank_2"/>
    <property type="match status" value="2"/>
</dbReference>
<keyword evidence="2" id="KW-0040">ANK repeat</keyword>
<dbReference type="Proteomes" id="UP000287394">
    <property type="component" value="Chromosome"/>
</dbReference>
<reference evidence="3 4" key="1">
    <citation type="journal article" date="2019" name="Int. J. Syst. Evol. Microbiol.">
        <title>Capsulimonas corticalis gen. nov., sp. nov., an aerobic capsulated bacterium, of a novel bacterial order, Capsulimonadales ord. nov., of the class Armatimonadia of the phylum Armatimonadetes.</title>
        <authorList>
            <person name="Li J."/>
            <person name="Kudo C."/>
            <person name="Tonouchi A."/>
        </authorList>
    </citation>
    <scope>NUCLEOTIDE SEQUENCE [LARGE SCALE GENOMIC DNA]</scope>
    <source>
        <strain evidence="3 4">AX-7</strain>
    </source>
</reference>
<organism evidence="3 4">
    <name type="scientific">Capsulimonas corticalis</name>
    <dbReference type="NCBI Taxonomy" id="2219043"/>
    <lineage>
        <taxon>Bacteria</taxon>
        <taxon>Bacillati</taxon>
        <taxon>Armatimonadota</taxon>
        <taxon>Armatimonadia</taxon>
        <taxon>Capsulimonadales</taxon>
        <taxon>Capsulimonadaceae</taxon>
        <taxon>Capsulimonas</taxon>
    </lineage>
</organism>
<dbReference type="Gene3D" id="1.25.40.20">
    <property type="entry name" value="Ankyrin repeat-containing domain"/>
    <property type="match status" value="4"/>
</dbReference>
<dbReference type="PROSITE" id="PS50297">
    <property type="entry name" value="ANK_REP_REGION"/>
    <property type="match status" value="2"/>
</dbReference>
<dbReference type="KEGG" id="ccot:CCAX7_20520"/>
<dbReference type="InterPro" id="IPR002110">
    <property type="entry name" value="Ankyrin_rpt"/>
</dbReference>
<dbReference type="PANTHER" id="PTHR24198:SF165">
    <property type="entry name" value="ANKYRIN REPEAT-CONTAINING PROTEIN-RELATED"/>
    <property type="match status" value="1"/>
</dbReference>
<dbReference type="PROSITE" id="PS50088">
    <property type="entry name" value="ANK_REPEAT"/>
    <property type="match status" value="3"/>
</dbReference>
<dbReference type="Pfam" id="PF00023">
    <property type="entry name" value="Ank"/>
    <property type="match status" value="2"/>
</dbReference>
<sequence length="411" mass="43150">MAAMRTGNVEIARLLLDRKADVNRKRSDGVTALHLAALFGDAALAGLLLDHGANINAAVEKPSGVMTPLTNAVTQAQVAVVALLIKRGVNLKGAQGGDALEIAIQQAGDGFIRRPIDAPSNYGPRGDAVYEARWRIVELLLGGGVNVKSRDSHLLFLAANGGQAGIVELLLNKGAYVNGRGAVGPAGGLDDGKTALMGAIDSWRMARFDETNPDDGPLSASALADVRASEQFGRKTVEMLLAHGADVNLADARGATPLMQCVSCDLPDLPKMLFAHGAKVDLTDLQGQTALMRAAMENDPGLTVLLLAHHADVNRRDKKGRTALMLAIDDGSNDLIRTERMHEAEFTDHGPLDSPSDLPNPNGHPEIVRLLLQHGADVTAMASDGATALSLAQKQGFAPVTALLKKAGAKR</sequence>
<dbReference type="PRINTS" id="PR01415">
    <property type="entry name" value="ANKYRIN"/>
</dbReference>
<dbReference type="SUPFAM" id="SSF48403">
    <property type="entry name" value="Ankyrin repeat"/>
    <property type="match status" value="2"/>
</dbReference>
<gene>
    <name evidence="3" type="ORF">CCAX7_20520</name>
</gene>